<dbReference type="EnsemblPlants" id="evm.model.07.669">
    <property type="protein sequence ID" value="cds.evm.model.07.669"/>
    <property type="gene ID" value="evm.TU.07.669"/>
</dbReference>
<evidence type="ECO:0000313" key="3">
    <source>
        <dbReference type="Proteomes" id="UP000596661"/>
    </source>
</evidence>
<reference evidence="2" key="1">
    <citation type="submission" date="2018-11" db="EMBL/GenBank/DDBJ databases">
        <authorList>
            <person name="Grassa J C."/>
        </authorList>
    </citation>
    <scope>NUCLEOTIDE SEQUENCE [LARGE SCALE GENOMIC DNA]</scope>
</reference>
<dbReference type="AlphaFoldDB" id="A0A803Q5Y6"/>
<dbReference type="InterPro" id="IPR043502">
    <property type="entry name" value="DNA/RNA_pol_sf"/>
</dbReference>
<dbReference type="PANTHER" id="PTHR46890:SF48">
    <property type="entry name" value="RNA-DIRECTED DNA POLYMERASE"/>
    <property type="match status" value="1"/>
</dbReference>
<name>A0A803Q5Y6_CANSA</name>
<sequence length="112" mass="12576">MGCSENDMEKVFDRVEWSFVEAILKHVGFPSRFVSLVLRCVSTVSFKFLVNGCLSEGFNSTRGIRQGDPLSPYLFLLVVEGLSAAIRVKESTREFSSLVICRNAPVISHLFR</sequence>
<keyword evidence="3" id="KW-1185">Reference proteome</keyword>
<dbReference type="Gramene" id="evm.model.07.669">
    <property type="protein sequence ID" value="cds.evm.model.07.669"/>
    <property type="gene ID" value="evm.TU.07.669"/>
</dbReference>
<proteinExistence type="predicted"/>
<evidence type="ECO:0000313" key="2">
    <source>
        <dbReference type="EnsemblPlants" id="cds.evm.model.07.669"/>
    </source>
</evidence>
<dbReference type="Proteomes" id="UP000596661">
    <property type="component" value="Chromosome 7"/>
</dbReference>
<dbReference type="InterPro" id="IPR052343">
    <property type="entry name" value="Retrotransposon-Effector_Assoc"/>
</dbReference>
<dbReference type="OMA" id="KWIAALY"/>
<organism evidence="2 3">
    <name type="scientific">Cannabis sativa</name>
    <name type="common">Hemp</name>
    <name type="synonym">Marijuana</name>
    <dbReference type="NCBI Taxonomy" id="3483"/>
    <lineage>
        <taxon>Eukaryota</taxon>
        <taxon>Viridiplantae</taxon>
        <taxon>Streptophyta</taxon>
        <taxon>Embryophyta</taxon>
        <taxon>Tracheophyta</taxon>
        <taxon>Spermatophyta</taxon>
        <taxon>Magnoliopsida</taxon>
        <taxon>eudicotyledons</taxon>
        <taxon>Gunneridae</taxon>
        <taxon>Pentapetalae</taxon>
        <taxon>rosids</taxon>
        <taxon>fabids</taxon>
        <taxon>Rosales</taxon>
        <taxon>Cannabaceae</taxon>
        <taxon>Cannabis</taxon>
    </lineage>
</organism>
<reference evidence="2" key="2">
    <citation type="submission" date="2021-03" db="UniProtKB">
        <authorList>
            <consortium name="EnsemblPlants"/>
        </authorList>
    </citation>
    <scope>IDENTIFICATION</scope>
</reference>
<accession>A0A803Q5Y6</accession>
<dbReference type="SUPFAM" id="SSF56672">
    <property type="entry name" value="DNA/RNA polymerases"/>
    <property type="match status" value="1"/>
</dbReference>
<feature type="domain" description="Reverse transcriptase" evidence="1">
    <location>
        <begin position="4"/>
        <end position="89"/>
    </location>
</feature>
<dbReference type="EMBL" id="UZAU01000640">
    <property type="status" value="NOT_ANNOTATED_CDS"/>
    <property type="molecule type" value="Genomic_DNA"/>
</dbReference>
<dbReference type="PANTHER" id="PTHR46890">
    <property type="entry name" value="NON-LTR RETROLELEMENT REVERSE TRANSCRIPTASE-LIKE PROTEIN-RELATED"/>
    <property type="match status" value="1"/>
</dbReference>
<evidence type="ECO:0000259" key="1">
    <source>
        <dbReference type="Pfam" id="PF00078"/>
    </source>
</evidence>
<protein>
    <recommendedName>
        <fullName evidence="1">Reverse transcriptase domain-containing protein</fullName>
    </recommendedName>
</protein>
<dbReference type="InterPro" id="IPR000477">
    <property type="entry name" value="RT_dom"/>
</dbReference>
<dbReference type="Pfam" id="PF00078">
    <property type="entry name" value="RVT_1"/>
    <property type="match status" value="1"/>
</dbReference>